<proteinExistence type="predicted"/>
<dbReference type="InterPro" id="IPR011009">
    <property type="entry name" value="Kinase-like_dom_sf"/>
</dbReference>
<feature type="region of interest" description="Disordered" evidence="10">
    <location>
        <begin position="15"/>
        <end position="44"/>
    </location>
</feature>
<feature type="compositionally biased region" description="Pro residues" evidence="10">
    <location>
        <begin position="334"/>
        <end position="354"/>
    </location>
</feature>
<evidence type="ECO:0000256" key="8">
    <source>
        <dbReference type="ARBA" id="ARBA00048679"/>
    </source>
</evidence>
<evidence type="ECO:0000313" key="13">
    <source>
        <dbReference type="Proteomes" id="UP001292094"/>
    </source>
</evidence>
<dbReference type="AlphaFoldDB" id="A0AAE1U2C5"/>
<keyword evidence="3" id="KW-0808">Transferase</keyword>
<dbReference type="PANTHER" id="PTHR44329:SF285">
    <property type="entry name" value="V-MOS MOLONEY MURINE SARCOMA VIRAL ONCO HOMOLOG"/>
    <property type="match status" value="1"/>
</dbReference>
<keyword evidence="4 9" id="KW-0547">Nucleotide-binding</keyword>
<dbReference type="Gene3D" id="3.30.200.20">
    <property type="entry name" value="Phosphorylase Kinase, domain 1"/>
    <property type="match status" value="1"/>
</dbReference>
<dbReference type="InterPro" id="IPR051681">
    <property type="entry name" value="Ser/Thr_Kinases-Pseudokinases"/>
</dbReference>
<organism evidence="12 13">
    <name type="scientific">Petrolisthes manimaculis</name>
    <dbReference type="NCBI Taxonomy" id="1843537"/>
    <lineage>
        <taxon>Eukaryota</taxon>
        <taxon>Metazoa</taxon>
        <taxon>Ecdysozoa</taxon>
        <taxon>Arthropoda</taxon>
        <taxon>Crustacea</taxon>
        <taxon>Multicrustacea</taxon>
        <taxon>Malacostraca</taxon>
        <taxon>Eumalacostraca</taxon>
        <taxon>Eucarida</taxon>
        <taxon>Decapoda</taxon>
        <taxon>Pleocyemata</taxon>
        <taxon>Anomura</taxon>
        <taxon>Galatheoidea</taxon>
        <taxon>Porcellanidae</taxon>
        <taxon>Petrolisthes</taxon>
    </lineage>
</organism>
<evidence type="ECO:0000256" key="6">
    <source>
        <dbReference type="ARBA" id="ARBA00022840"/>
    </source>
</evidence>
<dbReference type="GO" id="GO:0004674">
    <property type="term" value="F:protein serine/threonine kinase activity"/>
    <property type="evidence" value="ECO:0007669"/>
    <property type="project" value="UniProtKB-KW"/>
</dbReference>
<dbReference type="Gene3D" id="1.10.510.10">
    <property type="entry name" value="Transferase(Phosphotransferase) domain 1"/>
    <property type="match status" value="1"/>
</dbReference>
<dbReference type="PANTHER" id="PTHR44329">
    <property type="entry name" value="SERINE/THREONINE-PROTEIN KINASE TNNI3K-RELATED"/>
    <property type="match status" value="1"/>
</dbReference>
<evidence type="ECO:0000256" key="1">
    <source>
        <dbReference type="ARBA" id="ARBA00012513"/>
    </source>
</evidence>
<evidence type="ECO:0000256" key="5">
    <source>
        <dbReference type="ARBA" id="ARBA00022777"/>
    </source>
</evidence>
<dbReference type="Pfam" id="PF00069">
    <property type="entry name" value="Pkinase"/>
    <property type="match status" value="1"/>
</dbReference>
<evidence type="ECO:0000259" key="11">
    <source>
        <dbReference type="PROSITE" id="PS50011"/>
    </source>
</evidence>
<gene>
    <name evidence="12" type="ORF">Pmani_024335</name>
</gene>
<evidence type="ECO:0000256" key="4">
    <source>
        <dbReference type="ARBA" id="ARBA00022741"/>
    </source>
</evidence>
<dbReference type="GO" id="GO:0005524">
    <property type="term" value="F:ATP binding"/>
    <property type="evidence" value="ECO:0007669"/>
    <property type="project" value="UniProtKB-UniRule"/>
</dbReference>
<keyword evidence="5" id="KW-0418">Kinase</keyword>
<feature type="domain" description="Protein kinase" evidence="11">
    <location>
        <begin position="507"/>
        <end position="820"/>
    </location>
</feature>
<dbReference type="EC" id="2.7.11.1" evidence="1"/>
<feature type="compositionally biased region" description="Polar residues" evidence="10">
    <location>
        <begin position="15"/>
        <end position="37"/>
    </location>
</feature>
<keyword evidence="2" id="KW-0723">Serine/threonine-protein kinase</keyword>
<feature type="region of interest" description="Disordered" evidence="10">
    <location>
        <begin position="250"/>
        <end position="362"/>
    </location>
</feature>
<feature type="region of interest" description="Disordered" evidence="10">
    <location>
        <begin position="206"/>
        <end position="234"/>
    </location>
</feature>
<dbReference type="PROSITE" id="PS00108">
    <property type="entry name" value="PROTEIN_KINASE_ST"/>
    <property type="match status" value="1"/>
</dbReference>
<evidence type="ECO:0000313" key="12">
    <source>
        <dbReference type="EMBL" id="KAK4303665.1"/>
    </source>
</evidence>
<dbReference type="PROSITE" id="PS50011">
    <property type="entry name" value="PROTEIN_KINASE_DOM"/>
    <property type="match status" value="1"/>
</dbReference>
<evidence type="ECO:0000256" key="7">
    <source>
        <dbReference type="ARBA" id="ARBA00047899"/>
    </source>
</evidence>
<name>A0AAE1U2C5_9EUCA</name>
<feature type="binding site" evidence="9">
    <location>
        <position position="534"/>
    </location>
    <ligand>
        <name>ATP</name>
        <dbReference type="ChEBI" id="CHEBI:30616"/>
    </ligand>
</feature>
<sequence length="820" mass="90522">MSTLVRRLSTCVQHHSSRRTSIGATELSTSPADTASKFSLPDDEDGDNVLTSSLLYPQVTPQKLDPLPLINSSSPQKFDPLTFINSSSPQKLDPLTFITSPSPQKLDPLTFINSSSPRQLECCSPVQLSSSLVGKSYLPAVYSSPFKYVHETSPHLTPGTWVPQNQLRRSSDSSPTHLLKWTTTPSQEKRFSLDVTCLAEFNVSHELPSTNTPTSVKSSSIFSSEQRPLTTTSRTTLLSVGLPYNPRLHLSSHSLSGSPVISHSNSNTTRATQQQQQQPPPPQQQAQQQPPPPQQQAQQQPPPPPPQQQQPPPPPPQQQQPPPPQQQQQLQSQQPPPPQRHPPPPLLLPPPSPFSPFLSPTQLTPTVSPEVFVENLGDFPISPPPLPPPIKAKKKFTFDLQKDEYPYCNHEKVYIKVTAPDSELTLDITNDVSRGSLGCWSELKKLESRRASWNALPTRKSAIFINGSDEADRYYVSRSDYVATSPHNIPIECEPKLSSLLCDTLSPPRGKILGRGGFGVVKVACYEGRKVAVKVLKGRRGVATCINEARVLVLPVSPHVVQTHAVVQCCPSQQTAQISWSVEKGGQDEIVSLDVLRSLFKLSLDDTTHPDGPEDEDEEDRSVSWGLVVSELCTTLTLLTLINDTSHSITTSTKIRFTHELAKGLSFLHNEGLVHLDVKPANVLLTRHFHLKLADFGCCSAEVINTKPVSCYATHATPLLLHQTSPYYTPHPHHYTTPDVPSQLHYTKRRLTPHTLTTTPLLRYTTSDVPSSPSATPLNITTLNVALHSTPSPLHPHHYTSSPLHLFTSTLLHHLQRFQQ</sequence>
<protein>
    <recommendedName>
        <fullName evidence="1">non-specific serine/threonine protein kinase</fullName>
        <ecNumber evidence="1">2.7.11.1</ecNumber>
    </recommendedName>
</protein>
<reference evidence="12" key="1">
    <citation type="submission" date="2023-11" db="EMBL/GenBank/DDBJ databases">
        <title>Genome assemblies of two species of porcelain crab, Petrolisthes cinctipes and Petrolisthes manimaculis (Anomura: Porcellanidae).</title>
        <authorList>
            <person name="Angst P."/>
        </authorList>
    </citation>
    <scope>NUCLEOTIDE SEQUENCE</scope>
    <source>
        <strain evidence="12">PB745_02</strain>
        <tissue evidence="12">Gill</tissue>
    </source>
</reference>
<dbReference type="InterPro" id="IPR000719">
    <property type="entry name" value="Prot_kinase_dom"/>
</dbReference>
<dbReference type="InterPro" id="IPR008271">
    <property type="entry name" value="Ser/Thr_kinase_AS"/>
</dbReference>
<feature type="compositionally biased region" description="Pro residues" evidence="10">
    <location>
        <begin position="278"/>
        <end position="325"/>
    </location>
</feature>
<comment type="catalytic activity">
    <reaction evidence="7">
        <text>L-threonyl-[protein] + ATP = O-phospho-L-threonyl-[protein] + ADP + H(+)</text>
        <dbReference type="Rhea" id="RHEA:46608"/>
        <dbReference type="Rhea" id="RHEA-COMP:11060"/>
        <dbReference type="Rhea" id="RHEA-COMP:11605"/>
        <dbReference type="ChEBI" id="CHEBI:15378"/>
        <dbReference type="ChEBI" id="CHEBI:30013"/>
        <dbReference type="ChEBI" id="CHEBI:30616"/>
        <dbReference type="ChEBI" id="CHEBI:61977"/>
        <dbReference type="ChEBI" id="CHEBI:456216"/>
        <dbReference type="EC" id="2.7.11.1"/>
    </reaction>
</comment>
<dbReference type="Proteomes" id="UP001292094">
    <property type="component" value="Unassembled WGS sequence"/>
</dbReference>
<dbReference type="PROSITE" id="PS00107">
    <property type="entry name" value="PROTEIN_KINASE_ATP"/>
    <property type="match status" value="1"/>
</dbReference>
<feature type="compositionally biased region" description="Low complexity" evidence="10">
    <location>
        <begin position="250"/>
        <end position="264"/>
    </location>
</feature>
<comment type="catalytic activity">
    <reaction evidence="8">
        <text>L-seryl-[protein] + ATP = O-phospho-L-seryl-[protein] + ADP + H(+)</text>
        <dbReference type="Rhea" id="RHEA:17989"/>
        <dbReference type="Rhea" id="RHEA-COMP:9863"/>
        <dbReference type="Rhea" id="RHEA-COMP:11604"/>
        <dbReference type="ChEBI" id="CHEBI:15378"/>
        <dbReference type="ChEBI" id="CHEBI:29999"/>
        <dbReference type="ChEBI" id="CHEBI:30616"/>
        <dbReference type="ChEBI" id="CHEBI:83421"/>
        <dbReference type="ChEBI" id="CHEBI:456216"/>
        <dbReference type="EC" id="2.7.11.1"/>
    </reaction>
</comment>
<keyword evidence="13" id="KW-1185">Reference proteome</keyword>
<dbReference type="SMART" id="SM00220">
    <property type="entry name" value="S_TKc"/>
    <property type="match status" value="1"/>
</dbReference>
<accession>A0AAE1U2C5</accession>
<evidence type="ECO:0000256" key="10">
    <source>
        <dbReference type="SAM" id="MobiDB-lite"/>
    </source>
</evidence>
<evidence type="ECO:0000256" key="9">
    <source>
        <dbReference type="PROSITE-ProRule" id="PRU10141"/>
    </source>
</evidence>
<dbReference type="InterPro" id="IPR017441">
    <property type="entry name" value="Protein_kinase_ATP_BS"/>
</dbReference>
<comment type="caution">
    <text evidence="12">The sequence shown here is derived from an EMBL/GenBank/DDBJ whole genome shotgun (WGS) entry which is preliminary data.</text>
</comment>
<dbReference type="SUPFAM" id="SSF56112">
    <property type="entry name" value="Protein kinase-like (PK-like)"/>
    <property type="match status" value="1"/>
</dbReference>
<keyword evidence="6 9" id="KW-0067">ATP-binding</keyword>
<dbReference type="EMBL" id="JAWZYT010002549">
    <property type="protein sequence ID" value="KAK4303665.1"/>
    <property type="molecule type" value="Genomic_DNA"/>
</dbReference>
<evidence type="ECO:0000256" key="2">
    <source>
        <dbReference type="ARBA" id="ARBA00022527"/>
    </source>
</evidence>
<evidence type="ECO:0000256" key="3">
    <source>
        <dbReference type="ARBA" id="ARBA00022679"/>
    </source>
</evidence>
<feature type="compositionally biased region" description="Polar residues" evidence="10">
    <location>
        <begin position="207"/>
        <end position="228"/>
    </location>
</feature>